<feature type="transmembrane region" description="Helical" evidence="1">
    <location>
        <begin position="37"/>
        <end position="55"/>
    </location>
</feature>
<dbReference type="EMBL" id="JAAEEH010000013">
    <property type="protein sequence ID" value="NDL67347.1"/>
    <property type="molecule type" value="Genomic_DNA"/>
</dbReference>
<dbReference type="Pfam" id="PF06541">
    <property type="entry name" value="ABC_trans_CmpB"/>
    <property type="match status" value="1"/>
</dbReference>
<proteinExistence type="predicted"/>
<keyword evidence="1" id="KW-1133">Transmembrane helix</keyword>
<keyword evidence="3" id="KW-1185">Reference proteome</keyword>
<dbReference type="RefSeq" id="WP_162370071.1">
    <property type="nucleotide sequence ID" value="NZ_JAAEEH010000013.1"/>
</dbReference>
<feature type="transmembrane region" description="Helical" evidence="1">
    <location>
        <begin position="6"/>
        <end position="25"/>
    </location>
</feature>
<sequence length="276" mass="32043">MSVEYAAAVFLVYGVLGWIWESFYVSLQQRRWVNRGFLSGPFLPIYAFGATLILWTVQGMLGGREMELPLLALKVYLLGSLVCTGLEYLVSLVLEKFFDARWWDYTHKPFNLHGRVCLVYSLGWGIVALLLWFVVHPLVQELLGRLPFRVLAPVLAVSYGILFLDMLLTLRSLMDFHHVIQEMQGLVNEMQSQFGRLRSRQGELAAFFTDSGSLYKRIQHSKEKVQSTSHTLLRRASLLQDKLLRLRSKFFLSYPNLHTKVLNEWIQEIKENITRR</sequence>
<dbReference type="Proteomes" id="UP000461585">
    <property type="component" value="Unassembled WGS sequence"/>
</dbReference>
<feature type="transmembrane region" description="Helical" evidence="1">
    <location>
        <begin position="115"/>
        <end position="134"/>
    </location>
</feature>
<keyword evidence="1" id="KW-0472">Membrane</keyword>
<evidence type="ECO:0000256" key="1">
    <source>
        <dbReference type="SAM" id="Phobius"/>
    </source>
</evidence>
<feature type="transmembrane region" description="Helical" evidence="1">
    <location>
        <begin position="75"/>
        <end position="94"/>
    </location>
</feature>
<name>A0A7X5HVD4_9FIRM</name>
<reference evidence="2 3" key="1">
    <citation type="submission" date="2020-01" db="EMBL/GenBank/DDBJ databases">
        <title>Anaeroalcalibacter tamaniensis gen. nov., sp. nov., moderately halophilic strictly anaerobic fermenter bacterium from mud volcano of Taman peninsula.</title>
        <authorList>
            <person name="Frolova A."/>
            <person name="Merkel A.Y."/>
            <person name="Slobodkin A.I."/>
        </authorList>
    </citation>
    <scope>NUCLEOTIDE SEQUENCE [LARGE SCALE GENOMIC DNA]</scope>
    <source>
        <strain evidence="2 3">F-3ap</strain>
    </source>
</reference>
<dbReference type="InterPro" id="IPR010540">
    <property type="entry name" value="CmpB_TMEM229"/>
</dbReference>
<dbReference type="AlphaFoldDB" id="A0A7X5HVD4"/>
<comment type="caution">
    <text evidence="2">The sequence shown here is derived from an EMBL/GenBank/DDBJ whole genome shotgun (WGS) entry which is preliminary data.</text>
</comment>
<gene>
    <name evidence="2" type="ORF">GXN74_06290</name>
</gene>
<accession>A0A7X5HVD4</accession>
<feature type="transmembrane region" description="Helical" evidence="1">
    <location>
        <begin position="146"/>
        <end position="168"/>
    </location>
</feature>
<organism evidence="2 3">
    <name type="scientific">Anaerotalea alkaliphila</name>
    <dbReference type="NCBI Taxonomy" id="2662126"/>
    <lineage>
        <taxon>Bacteria</taxon>
        <taxon>Bacillati</taxon>
        <taxon>Bacillota</taxon>
        <taxon>Clostridia</taxon>
        <taxon>Eubacteriales</taxon>
        <taxon>Anaerotalea</taxon>
    </lineage>
</organism>
<evidence type="ECO:0000313" key="2">
    <source>
        <dbReference type="EMBL" id="NDL67347.1"/>
    </source>
</evidence>
<protein>
    <submittedName>
        <fullName evidence="2">Putative ABC transporter permease</fullName>
    </submittedName>
</protein>
<keyword evidence="1" id="KW-0812">Transmembrane</keyword>
<evidence type="ECO:0000313" key="3">
    <source>
        <dbReference type="Proteomes" id="UP000461585"/>
    </source>
</evidence>